<feature type="transmembrane region" description="Helical" evidence="5">
    <location>
        <begin position="91"/>
        <end position="112"/>
    </location>
</feature>
<keyword evidence="4 5" id="KW-0472">Membrane</keyword>
<keyword evidence="7" id="KW-1185">Reference proteome</keyword>
<feature type="transmembrane region" description="Helical" evidence="5">
    <location>
        <begin position="160"/>
        <end position="180"/>
    </location>
</feature>
<accession>A0A368Y9T4</accession>
<name>A0A368Y9T4_9BURK</name>
<dbReference type="AlphaFoldDB" id="A0A368Y9T4"/>
<organism evidence="6 7">
    <name type="scientific">Pseudorhodoferax soli</name>
    <dbReference type="NCBI Taxonomy" id="545864"/>
    <lineage>
        <taxon>Bacteria</taxon>
        <taxon>Pseudomonadati</taxon>
        <taxon>Pseudomonadota</taxon>
        <taxon>Betaproteobacteria</taxon>
        <taxon>Burkholderiales</taxon>
        <taxon>Comamonadaceae</taxon>
    </lineage>
</organism>
<feature type="transmembrane region" description="Helical" evidence="5">
    <location>
        <begin position="63"/>
        <end position="85"/>
    </location>
</feature>
<dbReference type="InterPro" id="IPR059112">
    <property type="entry name" value="CysZ/EI24"/>
</dbReference>
<sequence length="307" mass="33121">MRLLMDSFWRAAAYCLHPRVIALSVLPLVLMAVLSLGLGYFFWEPAVAWLRAWLHGWPVFGTVMGWLQGLGFGAVQAAVAPLLLIALVTPLVVVLSLLLVAGLVTPSVVALVGDRRFPQLEKRRGGSFLGSLFGALWATVAALVVLVLSIPLWLVPPLVLVLPPLIWGWLTYRVMSYDVLADHASKAERTELLREHRFTLLTLGVLTGYLGAAPALVWAWGALTVVLAPVLVPVSVWLYTLVFAFSALWFTHYALAALEAMRAKAAANVQVAPADAAWPAPSAVLVEQGDATVSTSRPYAPTPLPPP</sequence>
<dbReference type="Proteomes" id="UP000252884">
    <property type="component" value="Unassembled WGS sequence"/>
</dbReference>
<feature type="transmembrane region" description="Helical" evidence="5">
    <location>
        <begin position="236"/>
        <end position="255"/>
    </location>
</feature>
<reference evidence="6 7" key="1">
    <citation type="submission" date="2018-07" db="EMBL/GenBank/DDBJ databases">
        <title>Genomic Encyclopedia of Type Strains, Phase IV (KMG-IV): sequencing the most valuable type-strain genomes for metagenomic binning, comparative biology and taxonomic classification.</title>
        <authorList>
            <person name="Goeker M."/>
        </authorList>
    </citation>
    <scope>NUCLEOTIDE SEQUENCE [LARGE SCALE GENOMIC DNA]</scope>
    <source>
        <strain evidence="6 7">DSM 21634</strain>
    </source>
</reference>
<dbReference type="OrthoDB" id="8565703at2"/>
<dbReference type="EMBL" id="QPJK01000001">
    <property type="protein sequence ID" value="RCW76096.1"/>
    <property type="molecule type" value="Genomic_DNA"/>
</dbReference>
<keyword evidence="3 5" id="KW-1133">Transmembrane helix</keyword>
<evidence type="ECO:0000313" key="7">
    <source>
        <dbReference type="Proteomes" id="UP000252884"/>
    </source>
</evidence>
<evidence type="ECO:0000256" key="3">
    <source>
        <dbReference type="ARBA" id="ARBA00022989"/>
    </source>
</evidence>
<keyword evidence="2 5" id="KW-0812">Transmembrane</keyword>
<feature type="transmembrane region" description="Helical" evidence="5">
    <location>
        <begin position="132"/>
        <end position="154"/>
    </location>
</feature>
<evidence type="ECO:0000256" key="1">
    <source>
        <dbReference type="ARBA" id="ARBA00004141"/>
    </source>
</evidence>
<evidence type="ECO:0000256" key="2">
    <source>
        <dbReference type="ARBA" id="ARBA00022692"/>
    </source>
</evidence>
<feature type="transmembrane region" description="Helical" evidence="5">
    <location>
        <begin position="20"/>
        <end position="43"/>
    </location>
</feature>
<proteinExistence type="predicted"/>
<dbReference type="Pfam" id="PF07264">
    <property type="entry name" value="EI24"/>
    <property type="match status" value="1"/>
</dbReference>
<comment type="subcellular location">
    <subcellularLocation>
        <location evidence="1">Membrane</location>
        <topology evidence="1">Multi-pass membrane protein</topology>
    </subcellularLocation>
</comment>
<dbReference type="RefSeq" id="WP_114465892.1">
    <property type="nucleotide sequence ID" value="NZ_QPJK01000001.1"/>
</dbReference>
<protein>
    <submittedName>
        <fullName evidence="6">Etoposide-induced protein 2.4 (EI24)</fullName>
    </submittedName>
</protein>
<gene>
    <name evidence="6" type="ORF">DES41_101700</name>
</gene>
<comment type="caution">
    <text evidence="6">The sequence shown here is derived from an EMBL/GenBank/DDBJ whole genome shotgun (WGS) entry which is preliminary data.</text>
</comment>
<evidence type="ECO:0000313" key="6">
    <source>
        <dbReference type="EMBL" id="RCW76096.1"/>
    </source>
</evidence>
<evidence type="ECO:0000256" key="5">
    <source>
        <dbReference type="SAM" id="Phobius"/>
    </source>
</evidence>
<evidence type="ECO:0000256" key="4">
    <source>
        <dbReference type="ARBA" id="ARBA00023136"/>
    </source>
</evidence>
<feature type="transmembrane region" description="Helical" evidence="5">
    <location>
        <begin position="200"/>
        <end position="230"/>
    </location>
</feature>